<comment type="caution">
    <text evidence="3">The sequence shown here is derived from an EMBL/GenBank/DDBJ whole genome shotgun (WGS) entry which is preliminary data.</text>
</comment>
<protein>
    <submittedName>
        <fullName evidence="3">Uncharacterized protein</fullName>
    </submittedName>
</protein>
<dbReference type="AlphaFoldDB" id="A0A1D1UY71"/>
<evidence type="ECO:0000256" key="1">
    <source>
        <dbReference type="SAM" id="Coils"/>
    </source>
</evidence>
<organism evidence="3 4">
    <name type="scientific">Ramazzottius varieornatus</name>
    <name type="common">Water bear</name>
    <name type="synonym">Tardigrade</name>
    <dbReference type="NCBI Taxonomy" id="947166"/>
    <lineage>
        <taxon>Eukaryota</taxon>
        <taxon>Metazoa</taxon>
        <taxon>Ecdysozoa</taxon>
        <taxon>Tardigrada</taxon>
        <taxon>Eutardigrada</taxon>
        <taxon>Parachela</taxon>
        <taxon>Hypsibioidea</taxon>
        <taxon>Ramazzottiidae</taxon>
        <taxon>Ramazzottius</taxon>
    </lineage>
</organism>
<accession>A0A1D1UY71</accession>
<dbReference type="EMBL" id="BDGG01000002">
    <property type="protein sequence ID" value="GAU91383.1"/>
    <property type="molecule type" value="Genomic_DNA"/>
</dbReference>
<evidence type="ECO:0000313" key="3">
    <source>
        <dbReference type="EMBL" id="GAU91383.1"/>
    </source>
</evidence>
<keyword evidence="1" id="KW-0175">Coiled coil</keyword>
<sequence>MPPRKNTPIVRPVSSGTTRAERAQARQSTKDRLSEEIEYQPPKVARQTSSKSSLTENKDEKLIVNTINRLKAQNKALEDDGHAVENFIRTASKNDPQYLEIQAVEAEEATLRAEITELDESNENLKELLAEYRNRNFPMCTSIRAHGGRINKLAKRFSSSGKADLRREQETLREMTKETAANLHILKHLPVLAAQKKHDEEAVGPTINGMEFMDVEILRGLEDGFQKLQVEVFGAL</sequence>
<name>A0A1D1UY71_RAMVA</name>
<feature type="compositionally biased region" description="Polar residues" evidence="2">
    <location>
        <begin position="46"/>
        <end position="55"/>
    </location>
</feature>
<keyword evidence="4" id="KW-1185">Reference proteome</keyword>
<feature type="coiled-coil region" evidence="1">
    <location>
        <begin position="101"/>
        <end position="135"/>
    </location>
</feature>
<feature type="compositionally biased region" description="Basic and acidic residues" evidence="2">
    <location>
        <begin position="19"/>
        <end position="35"/>
    </location>
</feature>
<reference evidence="3 4" key="1">
    <citation type="journal article" date="2016" name="Nat. Commun.">
        <title>Extremotolerant tardigrade genome and improved radiotolerance of human cultured cells by tardigrade-unique protein.</title>
        <authorList>
            <person name="Hashimoto T."/>
            <person name="Horikawa D.D."/>
            <person name="Saito Y."/>
            <person name="Kuwahara H."/>
            <person name="Kozuka-Hata H."/>
            <person name="Shin-I T."/>
            <person name="Minakuchi Y."/>
            <person name="Ohishi K."/>
            <person name="Motoyama A."/>
            <person name="Aizu T."/>
            <person name="Enomoto A."/>
            <person name="Kondo K."/>
            <person name="Tanaka S."/>
            <person name="Hara Y."/>
            <person name="Koshikawa S."/>
            <person name="Sagara H."/>
            <person name="Miura T."/>
            <person name="Yokobori S."/>
            <person name="Miyagawa K."/>
            <person name="Suzuki Y."/>
            <person name="Kubo T."/>
            <person name="Oyama M."/>
            <person name="Kohara Y."/>
            <person name="Fujiyama A."/>
            <person name="Arakawa K."/>
            <person name="Katayama T."/>
            <person name="Toyoda A."/>
            <person name="Kunieda T."/>
        </authorList>
    </citation>
    <scope>NUCLEOTIDE SEQUENCE [LARGE SCALE GENOMIC DNA]</scope>
    <source>
        <strain evidence="3 4">YOKOZUNA-1</strain>
    </source>
</reference>
<dbReference type="Proteomes" id="UP000186922">
    <property type="component" value="Unassembled WGS sequence"/>
</dbReference>
<evidence type="ECO:0000313" key="4">
    <source>
        <dbReference type="Proteomes" id="UP000186922"/>
    </source>
</evidence>
<proteinExistence type="predicted"/>
<gene>
    <name evidence="3" type="primary">RvY_03646-1</name>
    <name evidence="3" type="synonym">RvY_03646.1</name>
    <name evidence="3" type="ORF">RvY_03646</name>
</gene>
<evidence type="ECO:0000256" key="2">
    <source>
        <dbReference type="SAM" id="MobiDB-lite"/>
    </source>
</evidence>
<feature type="region of interest" description="Disordered" evidence="2">
    <location>
        <begin position="1"/>
        <end position="57"/>
    </location>
</feature>